<evidence type="ECO:0000313" key="1">
    <source>
        <dbReference type="EMBL" id="PQQ03022.1"/>
    </source>
</evidence>
<accession>A0A314Y792</accession>
<organism evidence="1 2">
    <name type="scientific">Prunus yedoensis var. nudiflora</name>
    <dbReference type="NCBI Taxonomy" id="2094558"/>
    <lineage>
        <taxon>Eukaryota</taxon>
        <taxon>Viridiplantae</taxon>
        <taxon>Streptophyta</taxon>
        <taxon>Embryophyta</taxon>
        <taxon>Tracheophyta</taxon>
        <taxon>Spermatophyta</taxon>
        <taxon>Magnoliopsida</taxon>
        <taxon>eudicotyledons</taxon>
        <taxon>Gunneridae</taxon>
        <taxon>Pentapetalae</taxon>
        <taxon>rosids</taxon>
        <taxon>fabids</taxon>
        <taxon>Rosales</taxon>
        <taxon>Rosaceae</taxon>
        <taxon>Amygdaloideae</taxon>
        <taxon>Amygdaleae</taxon>
        <taxon>Prunus</taxon>
    </lineage>
</organism>
<sequence>MDSKEWTPCIPSEVIDNWGIKCAGQSAHLMLQARRVGHHCPGRRFASSNETTVSGLSTRHPAFNLREPLFCLAKKCRSQVSDISSCALSALSGHFVLREPRLFVLNSSASIKTQTPSLFLHTLKILEFTLLKSSLCPP</sequence>
<dbReference type="AlphaFoldDB" id="A0A314Y792"/>
<gene>
    <name evidence="1" type="ORF">Pyn_04782</name>
</gene>
<protein>
    <submittedName>
        <fullName evidence="1">Uncharacterized protein</fullName>
    </submittedName>
</protein>
<dbReference type="EMBL" id="PJQY01001388">
    <property type="protein sequence ID" value="PQQ03022.1"/>
    <property type="molecule type" value="Genomic_DNA"/>
</dbReference>
<comment type="caution">
    <text evidence="1">The sequence shown here is derived from an EMBL/GenBank/DDBJ whole genome shotgun (WGS) entry which is preliminary data.</text>
</comment>
<proteinExistence type="predicted"/>
<evidence type="ECO:0000313" key="2">
    <source>
        <dbReference type="Proteomes" id="UP000250321"/>
    </source>
</evidence>
<dbReference type="Proteomes" id="UP000250321">
    <property type="component" value="Unassembled WGS sequence"/>
</dbReference>
<keyword evidence="2" id="KW-1185">Reference proteome</keyword>
<reference evidence="1 2" key="1">
    <citation type="submission" date="2018-02" db="EMBL/GenBank/DDBJ databases">
        <title>Draft genome of wild Prunus yedoensis var. nudiflora.</title>
        <authorList>
            <person name="Baek S."/>
            <person name="Kim J.-H."/>
            <person name="Choi K."/>
            <person name="Kim G.-B."/>
            <person name="Cho A."/>
            <person name="Jang H."/>
            <person name="Shin C.-H."/>
            <person name="Yu H.-J."/>
            <person name="Mun J.-H."/>
        </authorList>
    </citation>
    <scope>NUCLEOTIDE SEQUENCE [LARGE SCALE GENOMIC DNA]</scope>
    <source>
        <strain evidence="2">cv. Jeju island</strain>
        <tissue evidence="1">Leaf</tissue>
    </source>
</reference>
<name>A0A314Y792_PRUYE</name>